<organism evidence="1 2">
    <name type="scientific">Hyalomma asiaticum</name>
    <name type="common">Tick</name>
    <dbReference type="NCBI Taxonomy" id="266040"/>
    <lineage>
        <taxon>Eukaryota</taxon>
        <taxon>Metazoa</taxon>
        <taxon>Ecdysozoa</taxon>
        <taxon>Arthropoda</taxon>
        <taxon>Chelicerata</taxon>
        <taxon>Arachnida</taxon>
        <taxon>Acari</taxon>
        <taxon>Parasitiformes</taxon>
        <taxon>Ixodida</taxon>
        <taxon>Ixodoidea</taxon>
        <taxon>Ixodidae</taxon>
        <taxon>Hyalomminae</taxon>
        <taxon>Hyalomma</taxon>
    </lineage>
</organism>
<dbReference type="Proteomes" id="UP000821845">
    <property type="component" value="Chromosome 4"/>
</dbReference>
<evidence type="ECO:0000313" key="2">
    <source>
        <dbReference type="Proteomes" id="UP000821845"/>
    </source>
</evidence>
<name>A0ACB7SB22_HYAAI</name>
<keyword evidence="2" id="KW-1185">Reference proteome</keyword>
<protein>
    <submittedName>
        <fullName evidence="1">Uncharacterized protein</fullName>
    </submittedName>
</protein>
<evidence type="ECO:0000313" key="1">
    <source>
        <dbReference type="EMBL" id="KAH6932161.1"/>
    </source>
</evidence>
<accession>A0ACB7SB22</accession>
<comment type="caution">
    <text evidence="1">The sequence shown here is derived from an EMBL/GenBank/DDBJ whole genome shotgun (WGS) entry which is preliminary data.</text>
</comment>
<dbReference type="EMBL" id="CM023484">
    <property type="protein sequence ID" value="KAH6932161.1"/>
    <property type="molecule type" value="Genomic_DNA"/>
</dbReference>
<proteinExistence type="predicted"/>
<reference evidence="1" key="1">
    <citation type="submission" date="2020-05" db="EMBL/GenBank/DDBJ databases">
        <title>Large-scale comparative analyses of tick genomes elucidate their genetic diversity and vector capacities.</title>
        <authorList>
            <person name="Jia N."/>
            <person name="Wang J."/>
            <person name="Shi W."/>
            <person name="Du L."/>
            <person name="Sun Y."/>
            <person name="Zhan W."/>
            <person name="Jiang J."/>
            <person name="Wang Q."/>
            <person name="Zhang B."/>
            <person name="Ji P."/>
            <person name="Sakyi L.B."/>
            <person name="Cui X."/>
            <person name="Yuan T."/>
            <person name="Jiang B."/>
            <person name="Yang W."/>
            <person name="Lam T.T.-Y."/>
            <person name="Chang Q."/>
            <person name="Ding S."/>
            <person name="Wang X."/>
            <person name="Zhu J."/>
            <person name="Ruan X."/>
            <person name="Zhao L."/>
            <person name="Wei J."/>
            <person name="Que T."/>
            <person name="Du C."/>
            <person name="Cheng J."/>
            <person name="Dai P."/>
            <person name="Han X."/>
            <person name="Huang E."/>
            <person name="Gao Y."/>
            <person name="Liu J."/>
            <person name="Shao H."/>
            <person name="Ye R."/>
            <person name="Li L."/>
            <person name="Wei W."/>
            <person name="Wang X."/>
            <person name="Wang C."/>
            <person name="Yang T."/>
            <person name="Huo Q."/>
            <person name="Li W."/>
            <person name="Guo W."/>
            <person name="Chen H."/>
            <person name="Zhou L."/>
            <person name="Ni X."/>
            <person name="Tian J."/>
            <person name="Zhou Y."/>
            <person name="Sheng Y."/>
            <person name="Liu T."/>
            <person name="Pan Y."/>
            <person name="Xia L."/>
            <person name="Li J."/>
            <person name="Zhao F."/>
            <person name="Cao W."/>
        </authorList>
    </citation>
    <scope>NUCLEOTIDE SEQUENCE</scope>
    <source>
        <strain evidence="1">Hyas-2018</strain>
    </source>
</reference>
<gene>
    <name evidence="1" type="ORF">HPB50_003201</name>
</gene>
<sequence length="130" mass="14925">MRIVELSLKEYSQREISRITNRPLKTVNRFIQAYRTEHRIKDAPGKPRPKVTMEDEDMSIISAANDFPASSVRELKQITGVSAASDTTVKRRLHSAGLKSRRAVQKPTVSAANKERRLVFAQEHEHWNEE</sequence>